<evidence type="ECO:0000256" key="2">
    <source>
        <dbReference type="SAM" id="MobiDB-lite"/>
    </source>
</evidence>
<evidence type="ECO:0000256" key="1">
    <source>
        <dbReference type="SAM" id="Coils"/>
    </source>
</evidence>
<feature type="coiled-coil region" evidence="1">
    <location>
        <begin position="200"/>
        <end position="248"/>
    </location>
</feature>
<feature type="coiled-coil region" evidence="1">
    <location>
        <begin position="87"/>
        <end position="121"/>
    </location>
</feature>
<dbReference type="AlphaFoldDB" id="A0A8B7NRL5"/>
<dbReference type="RefSeq" id="XP_018016352.1">
    <property type="nucleotide sequence ID" value="XM_018160863.2"/>
</dbReference>
<dbReference type="OMA" id="TETHAKD"/>
<protein>
    <submittedName>
        <fullName evidence="4">Myosin heavy chain, clone 203 isoform X1</fullName>
    </submittedName>
</protein>
<gene>
    <name evidence="4" type="primary">LOC108673082</name>
</gene>
<evidence type="ECO:0000313" key="3">
    <source>
        <dbReference type="Proteomes" id="UP000694843"/>
    </source>
</evidence>
<organism evidence="3 4">
    <name type="scientific">Hyalella azteca</name>
    <name type="common">Amphipod</name>
    <dbReference type="NCBI Taxonomy" id="294128"/>
    <lineage>
        <taxon>Eukaryota</taxon>
        <taxon>Metazoa</taxon>
        <taxon>Ecdysozoa</taxon>
        <taxon>Arthropoda</taxon>
        <taxon>Crustacea</taxon>
        <taxon>Multicrustacea</taxon>
        <taxon>Malacostraca</taxon>
        <taxon>Eumalacostraca</taxon>
        <taxon>Peracarida</taxon>
        <taxon>Amphipoda</taxon>
        <taxon>Senticaudata</taxon>
        <taxon>Talitrida</taxon>
        <taxon>Talitroidea</taxon>
        <taxon>Hyalellidae</taxon>
        <taxon>Hyalella</taxon>
    </lineage>
</organism>
<feature type="compositionally biased region" description="Low complexity" evidence="2">
    <location>
        <begin position="524"/>
        <end position="534"/>
    </location>
</feature>
<dbReference type="Proteomes" id="UP000694843">
    <property type="component" value="Unplaced"/>
</dbReference>
<accession>A0A8B7NRL5</accession>
<dbReference type="PANTHER" id="PTHR35153:SF1">
    <property type="entry name" value="COILED-COIL DOMAIN-CONTAINING PROTEIN 154"/>
    <property type="match status" value="1"/>
</dbReference>
<dbReference type="OrthoDB" id="6364988at2759"/>
<evidence type="ECO:0000313" key="4">
    <source>
        <dbReference type="RefSeq" id="XP_018016352.1"/>
    </source>
</evidence>
<proteinExistence type="predicted"/>
<reference evidence="4" key="1">
    <citation type="submission" date="2025-08" db="UniProtKB">
        <authorList>
            <consortium name="RefSeq"/>
        </authorList>
    </citation>
    <scope>IDENTIFICATION</scope>
    <source>
        <tissue evidence="4">Whole organism</tissue>
    </source>
</reference>
<feature type="compositionally biased region" description="Pro residues" evidence="2">
    <location>
        <begin position="47"/>
        <end position="77"/>
    </location>
</feature>
<dbReference type="InterPro" id="IPR029512">
    <property type="entry name" value="CCDC154"/>
</dbReference>
<dbReference type="KEGG" id="hazt:108673082"/>
<feature type="coiled-coil region" evidence="1">
    <location>
        <begin position="324"/>
        <end position="358"/>
    </location>
</feature>
<feature type="coiled-coil region" evidence="1">
    <location>
        <begin position="390"/>
        <end position="468"/>
    </location>
</feature>
<keyword evidence="3" id="KW-1185">Reference proteome</keyword>
<dbReference type="PANTHER" id="PTHR35153">
    <property type="entry name" value="COILED-COIL DOMAIN-CONTAINING PROTEIN 154"/>
    <property type="match status" value="1"/>
</dbReference>
<feature type="region of interest" description="Disordered" evidence="2">
    <location>
        <begin position="42"/>
        <end position="77"/>
    </location>
</feature>
<feature type="region of interest" description="Disordered" evidence="2">
    <location>
        <begin position="515"/>
        <end position="542"/>
    </location>
</feature>
<name>A0A8B7NRL5_HYAAZ</name>
<keyword evidence="1" id="KW-0175">Coiled coil</keyword>
<dbReference type="GeneID" id="108673082"/>
<sequence>MLELYTEYKKHILNRAGRHSLYGNQHGLPGLPKTSYITRKPIRQTPRLPPQPPPTARAPPRPPTMMPPPPQPPLMPAGPDPFVTRRMDMLEQRLNSSEQSNRALMDEIMRLQQDMKIQIKKNEMGLGDERESKTRLEIAVRQAQGHQFETDDRVRRCEEGVKENRMTIQQLSGHIQGVEKLAHAIQHENSDKSNISNSKTQEYQRELLKLSQNSEQLERLCSSLREDNRSLQSQLETVKRDLASLQSNVKLQARLLEDNAKAPKEPLKGNNDTAKMNETERLVIEGKIISLNNAIQDLSARLSSEAKKRDKVEVNVNERVNALTEEYGATKRQKDKELQDLEEKLKELQAGFSVSEKQKILTEISTVANDLQRKMDQRNKKLREDTVSKLEVIENTLISENKRRQAEEQKLREEIEIKIKEMEMREQGSSKDLKTVFDKHNNDTIERISDLSKRMNKAEEVLRTHKLEHERVLSAEINERQREDKVLDGKIEDLEHRLAMGLTNLQSSIGEAKMAGKVPKDGKSSTVAAAPAASHDSDDKMKELAKLQADNERSIREQLAQEVGHLDQRLQKVEKNMNQQNEKIDNQLKSAEANEKEAKDLMGSKIQTQIDKIEFQQKKTDKQVEDLKNKVQDTPKGLQEIKTDIGNLENKLSEKLDKETRERKLADEEMRDDIDRIIGQRDVTVPSLAQLQSDVDATQTGMKKLAEAVHVVKTSLMERVKDEKKLREQETTILRRDVERLDTKYHDIKERIRAGDNFEADDDDFP</sequence>